<feature type="non-terminal residue" evidence="6">
    <location>
        <position position="1"/>
    </location>
</feature>
<comment type="cofactor">
    <cofactor evidence="1">
        <name>Zn(2+)</name>
        <dbReference type="ChEBI" id="CHEBI:29105"/>
    </cofactor>
</comment>
<dbReference type="Gene3D" id="3.90.180.10">
    <property type="entry name" value="Medium-chain alcohol dehydrogenases, catalytic domain"/>
    <property type="match status" value="1"/>
</dbReference>
<evidence type="ECO:0000256" key="1">
    <source>
        <dbReference type="ARBA" id="ARBA00001947"/>
    </source>
</evidence>
<protein>
    <recommendedName>
        <fullName evidence="5">Alcohol dehydrogenase-like C-terminal domain-containing protein</fullName>
    </recommendedName>
</protein>
<dbReference type="PANTHER" id="PTHR42940:SF8">
    <property type="entry name" value="VACUOLAR PROTEIN SORTING-ASSOCIATED PROTEIN 11"/>
    <property type="match status" value="1"/>
</dbReference>
<dbReference type="Gene3D" id="3.40.50.720">
    <property type="entry name" value="NAD(P)-binding Rossmann-like Domain"/>
    <property type="match status" value="1"/>
</dbReference>
<gene>
    <name evidence="6" type="ORF">METZ01_LOCUS298206</name>
</gene>
<dbReference type="AlphaFoldDB" id="A0A382MD37"/>
<dbReference type="InterPro" id="IPR013149">
    <property type="entry name" value="ADH-like_C"/>
</dbReference>
<feature type="domain" description="Alcohol dehydrogenase-like C-terminal" evidence="5">
    <location>
        <begin position="33"/>
        <end position="160"/>
    </location>
</feature>
<sequence length="197" mass="19791">ATCACSGVTAYSALKKLNHLRPKEHLMVIGAGGVGLAGIGMAKAVVAAKLVVADIDPAKRAAALAAGADIVIDNSNTGAAAELMEKTSGGVHGVIDFVGAPASSGFAMQTLARGGTIVVVGLFGGAVPLPLASLPLRMMSVVGSYVGTLGEMHELMALVKAGKVKPVPITPRPLREAGQAIADLRDGKTVGRYVLTN</sequence>
<evidence type="ECO:0000256" key="2">
    <source>
        <dbReference type="ARBA" id="ARBA00022723"/>
    </source>
</evidence>
<reference evidence="6" key="1">
    <citation type="submission" date="2018-05" db="EMBL/GenBank/DDBJ databases">
        <authorList>
            <person name="Lanie J.A."/>
            <person name="Ng W.-L."/>
            <person name="Kazmierczak K.M."/>
            <person name="Andrzejewski T.M."/>
            <person name="Davidsen T.M."/>
            <person name="Wayne K.J."/>
            <person name="Tettelin H."/>
            <person name="Glass J.I."/>
            <person name="Rusch D."/>
            <person name="Podicherti R."/>
            <person name="Tsui H.-C.T."/>
            <person name="Winkler M.E."/>
        </authorList>
    </citation>
    <scope>NUCLEOTIDE SEQUENCE</scope>
</reference>
<proteinExistence type="predicted"/>
<dbReference type="GO" id="GO:0046872">
    <property type="term" value="F:metal ion binding"/>
    <property type="evidence" value="ECO:0007669"/>
    <property type="project" value="UniProtKB-KW"/>
</dbReference>
<keyword evidence="2" id="KW-0479">Metal-binding</keyword>
<dbReference type="PANTHER" id="PTHR42940">
    <property type="entry name" value="ALCOHOL DEHYDROGENASE 1-RELATED"/>
    <property type="match status" value="1"/>
</dbReference>
<dbReference type="SUPFAM" id="SSF51735">
    <property type="entry name" value="NAD(P)-binding Rossmann-fold domains"/>
    <property type="match status" value="1"/>
</dbReference>
<evidence type="ECO:0000313" key="6">
    <source>
        <dbReference type="EMBL" id="SVC45352.1"/>
    </source>
</evidence>
<keyword evidence="4" id="KW-0560">Oxidoreductase</keyword>
<accession>A0A382MD37</accession>
<evidence type="ECO:0000256" key="4">
    <source>
        <dbReference type="ARBA" id="ARBA00023002"/>
    </source>
</evidence>
<evidence type="ECO:0000256" key="3">
    <source>
        <dbReference type="ARBA" id="ARBA00022833"/>
    </source>
</evidence>
<name>A0A382MD37_9ZZZZ</name>
<dbReference type="Pfam" id="PF00107">
    <property type="entry name" value="ADH_zinc_N"/>
    <property type="match status" value="1"/>
</dbReference>
<dbReference type="EMBL" id="UINC01092069">
    <property type="protein sequence ID" value="SVC45352.1"/>
    <property type="molecule type" value="Genomic_DNA"/>
</dbReference>
<keyword evidence="3" id="KW-0862">Zinc</keyword>
<evidence type="ECO:0000259" key="5">
    <source>
        <dbReference type="Pfam" id="PF00107"/>
    </source>
</evidence>
<dbReference type="InterPro" id="IPR036291">
    <property type="entry name" value="NAD(P)-bd_dom_sf"/>
</dbReference>
<organism evidence="6">
    <name type="scientific">marine metagenome</name>
    <dbReference type="NCBI Taxonomy" id="408172"/>
    <lineage>
        <taxon>unclassified sequences</taxon>
        <taxon>metagenomes</taxon>
        <taxon>ecological metagenomes</taxon>
    </lineage>
</organism>
<dbReference type="GO" id="GO:0016491">
    <property type="term" value="F:oxidoreductase activity"/>
    <property type="evidence" value="ECO:0007669"/>
    <property type="project" value="UniProtKB-KW"/>
</dbReference>